<name>A0A8J7CHZ1_9RHOB</name>
<reference evidence="1" key="1">
    <citation type="submission" date="2020-09" db="EMBL/GenBank/DDBJ databases">
        <title>A novel bacterium of genus Mangrovicoccus, isolated from South China Sea.</title>
        <authorList>
            <person name="Huang H."/>
            <person name="Mo K."/>
            <person name="Hu Y."/>
        </authorList>
    </citation>
    <scope>NUCLEOTIDE SEQUENCE</scope>
    <source>
        <strain evidence="1">HB182678</strain>
    </source>
</reference>
<dbReference type="SUPFAM" id="SSF69618">
    <property type="entry name" value="HemD-like"/>
    <property type="match status" value="1"/>
</dbReference>
<dbReference type="InterPro" id="IPR036108">
    <property type="entry name" value="4pyrrol_syn_uPrphyn_synt_sf"/>
</dbReference>
<sequence length="107" mass="10956">MTRCSLHVRQLASGTVRHKLAEAPVPHVPILLTRPEPGAGRFAAEIRTRLGPGPVVVSPVMEIVPRPVAPLPGGLSGLILTSGAALVPGLDLPPGLPAWCVGARTAA</sequence>
<dbReference type="EMBL" id="JACVXA010000035">
    <property type="protein sequence ID" value="MBE3638910.1"/>
    <property type="molecule type" value="Genomic_DNA"/>
</dbReference>
<feature type="non-terminal residue" evidence="1">
    <location>
        <position position="107"/>
    </location>
</feature>
<dbReference type="AlphaFoldDB" id="A0A8J7CHZ1"/>
<keyword evidence="2" id="KW-1185">Reference proteome</keyword>
<protein>
    <submittedName>
        <fullName evidence="1">Uroporphyrinogen-III synthase</fullName>
    </submittedName>
</protein>
<proteinExistence type="predicted"/>
<comment type="caution">
    <text evidence="1">The sequence shown here is derived from an EMBL/GenBank/DDBJ whole genome shotgun (WGS) entry which is preliminary data.</text>
</comment>
<dbReference type="Gene3D" id="3.40.50.10090">
    <property type="match status" value="1"/>
</dbReference>
<organism evidence="1 2">
    <name type="scientific">Mangrovicoccus algicola</name>
    <dbReference type="NCBI Taxonomy" id="2771008"/>
    <lineage>
        <taxon>Bacteria</taxon>
        <taxon>Pseudomonadati</taxon>
        <taxon>Pseudomonadota</taxon>
        <taxon>Alphaproteobacteria</taxon>
        <taxon>Rhodobacterales</taxon>
        <taxon>Paracoccaceae</taxon>
        <taxon>Mangrovicoccus</taxon>
    </lineage>
</organism>
<dbReference type="GO" id="GO:0004852">
    <property type="term" value="F:uroporphyrinogen-III synthase activity"/>
    <property type="evidence" value="ECO:0007669"/>
    <property type="project" value="InterPro"/>
</dbReference>
<evidence type="ECO:0000313" key="2">
    <source>
        <dbReference type="Proteomes" id="UP000609121"/>
    </source>
</evidence>
<dbReference type="GO" id="GO:0033014">
    <property type="term" value="P:tetrapyrrole biosynthetic process"/>
    <property type="evidence" value="ECO:0007669"/>
    <property type="project" value="InterPro"/>
</dbReference>
<accession>A0A8J7CHZ1</accession>
<gene>
    <name evidence="1" type="ORF">ICN82_11920</name>
</gene>
<dbReference type="Proteomes" id="UP000609121">
    <property type="component" value="Unassembled WGS sequence"/>
</dbReference>
<evidence type="ECO:0000313" key="1">
    <source>
        <dbReference type="EMBL" id="MBE3638910.1"/>
    </source>
</evidence>